<proteinExistence type="inferred from homology"/>
<comment type="function">
    <text evidence="4">Catalyzes the deamination of 5-methylthioadenosine and S-adenosyl-L-homocysteine into 5-methylthioinosine and S-inosyl-L-homocysteine, respectively. Is also able to deaminate adenosine.</text>
</comment>
<keyword evidence="8" id="KW-1185">Reference proteome</keyword>
<dbReference type="InterPro" id="IPR011059">
    <property type="entry name" value="Metal-dep_hydrolase_composite"/>
</dbReference>
<feature type="binding site" evidence="4">
    <location>
        <position position="93"/>
    </location>
    <ligand>
        <name>substrate</name>
    </ligand>
</feature>
<evidence type="ECO:0000313" key="7">
    <source>
        <dbReference type="EMBL" id="MTU03446.1"/>
    </source>
</evidence>
<feature type="binding site" evidence="4">
    <location>
        <position position="298"/>
    </location>
    <ligand>
        <name>substrate</name>
    </ligand>
</feature>
<dbReference type="EMBL" id="WNBM01000001">
    <property type="protein sequence ID" value="MTT75314.1"/>
    <property type="molecule type" value="Genomic_DNA"/>
</dbReference>
<dbReference type="EMBL" id="WNBW01000001">
    <property type="protein sequence ID" value="MTU03446.1"/>
    <property type="molecule type" value="Genomic_DNA"/>
</dbReference>
<dbReference type="EC" id="3.5.4.28" evidence="4"/>
<dbReference type="CDD" id="cd01298">
    <property type="entry name" value="ATZ_TRZ_like"/>
    <property type="match status" value="1"/>
</dbReference>
<feature type="domain" description="Amidohydrolase-related" evidence="5">
    <location>
        <begin position="55"/>
        <end position="400"/>
    </location>
</feature>
<evidence type="ECO:0000313" key="9">
    <source>
        <dbReference type="Proteomes" id="UP000484547"/>
    </source>
</evidence>
<keyword evidence="2 4" id="KW-0378">Hydrolase</keyword>
<dbReference type="Pfam" id="PF01979">
    <property type="entry name" value="Amidohydro_1"/>
    <property type="match status" value="1"/>
</dbReference>
<protein>
    <recommendedName>
        <fullName evidence="4">5-methylthioadenosine/S-adenosylhomocysteine deaminase</fullName>
        <shortName evidence="4">MTA/SAH deaminase</shortName>
        <ecNumber evidence="4">3.5.4.28</ecNumber>
        <ecNumber evidence="4">3.5.4.31</ecNumber>
    </recommendedName>
</protein>
<feature type="binding site" evidence="4">
    <location>
        <position position="64"/>
    </location>
    <ligand>
        <name>Zn(2+)</name>
        <dbReference type="ChEBI" id="CHEBI:29105"/>
    </ligand>
</feature>
<comment type="caution">
    <text evidence="4">Lacks conserved residue(s) required for the propagation of feature annotation.</text>
</comment>
<dbReference type="HAMAP" id="MF_01281">
    <property type="entry name" value="MTA_SAH_deamin"/>
    <property type="match status" value="1"/>
</dbReference>
<dbReference type="InterPro" id="IPR006680">
    <property type="entry name" value="Amidohydro-rel"/>
</dbReference>
<dbReference type="InterPro" id="IPR032466">
    <property type="entry name" value="Metal_Hydrolase"/>
</dbReference>
<dbReference type="GO" id="GO:0090614">
    <property type="term" value="F:5'-methylthioadenosine deaminase activity"/>
    <property type="evidence" value="ECO:0007669"/>
    <property type="project" value="UniProtKB-UniRule"/>
</dbReference>
<comment type="similarity">
    <text evidence="4">Belongs to the metallo-dependent hydrolases superfamily. MTA/SAH deaminase family.</text>
</comment>
<comment type="catalytic activity">
    <reaction evidence="4">
        <text>S-methyl-5'-thioadenosine + H2O + H(+) = S-methyl-5'-thioinosine + NH4(+)</text>
        <dbReference type="Rhea" id="RHEA:25025"/>
        <dbReference type="ChEBI" id="CHEBI:15377"/>
        <dbReference type="ChEBI" id="CHEBI:15378"/>
        <dbReference type="ChEBI" id="CHEBI:17509"/>
        <dbReference type="ChEBI" id="CHEBI:28938"/>
        <dbReference type="ChEBI" id="CHEBI:48595"/>
        <dbReference type="EC" id="3.5.4.31"/>
    </reaction>
</comment>
<dbReference type="OrthoDB" id="9807210at2"/>
<dbReference type="Gene3D" id="3.20.20.140">
    <property type="entry name" value="Metal-dependent hydrolases"/>
    <property type="match status" value="1"/>
</dbReference>
<dbReference type="GO" id="GO:0046872">
    <property type="term" value="F:metal ion binding"/>
    <property type="evidence" value="ECO:0007669"/>
    <property type="project" value="UniProtKB-KW"/>
</dbReference>
<feature type="binding site" evidence="4">
    <location>
        <position position="145"/>
    </location>
    <ligand>
        <name>substrate</name>
    </ligand>
</feature>
<dbReference type="InterPro" id="IPR050287">
    <property type="entry name" value="MTA/SAH_deaminase"/>
</dbReference>
<feature type="binding site" evidence="4">
    <location>
        <position position="298"/>
    </location>
    <ligand>
        <name>Zn(2+)</name>
        <dbReference type="ChEBI" id="CHEBI:29105"/>
    </ligand>
</feature>
<gene>
    <name evidence="4" type="primary">mtaD</name>
    <name evidence="6" type="ORF">GMD11_03390</name>
    <name evidence="7" type="ORF">GMD18_03390</name>
</gene>
<evidence type="ECO:0000256" key="4">
    <source>
        <dbReference type="HAMAP-Rule" id="MF_01281"/>
    </source>
</evidence>
<dbReference type="SUPFAM" id="SSF51338">
    <property type="entry name" value="Composite domain of metallo-dependent hydrolases"/>
    <property type="match status" value="1"/>
</dbReference>
<keyword evidence="3 4" id="KW-0862">Zinc</keyword>
<dbReference type="InterPro" id="IPR023512">
    <property type="entry name" value="Deaminase_MtaD/DadD"/>
</dbReference>
<evidence type="ECO:0000256" key="1">
    <source>
        <dbReference type="ARBA" id="ARBA00022723"/>
    </source>
</evidence>
<evidence type="ECO:0000313" key="6">
    <source>
        <dbReference type="EMBL" id="MTT75314.1"/>
    </source>
</evidence>
<evidence type="ECO:0000256" key="2">
    <source>
        <dbReference type="ARBA" id="ARBA00022801"/>
    </source>
</evidence>
<evidence type="ECO:0000259" key="5">
    <source>
        <dbReference type="Pfam" id="PF01979"/>
    </source>
</evidence>
<dbReference type="PANTHER" id="PTHR43794">
    <property type="entry name" value="AMINOHYDROLASE SSNA-RELATED"/>
    <property type="match status" value="1"/>
</dbReference>
<organism evidence="6 9">
    <name type="scientific">Phascolarctobacterium faecium</name>
    <dbReference type="NCBI Taxonomy" id="33025"/>
    <lineage>
        <taxon>Bacteria</taxon>
        <taxon>Bacillati</taxon>
        <taxon>Bacillota</taxon>
        <taxon>Negativicutes</taxon>
        <taxon>Acidaminococcales</taxon>
        <taxon>Acidaminococcaceae</taxon>
        <taxon>Phascolarctobacterium</taxon>
    </lineage>
</organism>
<dbReference type="AlphaFoldDB" id="A0A7X3BUZ4"/>
<accession>A0A7X3BUZ4</accession>
<dbReference type="SUPFAM" id="SSF51556">
    <property type="entry name" value="Metallo-dependent hydrolases"/>
    <property type="match status" value="1"/>
</dbReference>
<dbReference type="GO" id="GO:0050270">
    <property type="term" value="F:S-adenosylhomocysteine deaminase activity"/>
    <property type="evidence" value="ECO:0007669"/>
    <property type="project" value="UniProtKB-UniRule"/>
</dbReference>
<feature type="binding site" evidence="4">
    <location>
        <position position="66"/>
    </location>
    <ligand>
        <name>Zn(2+)</name>
        <dbReference type="ChEBI" id="CHEBI:29105"/>
    </ligand>
</feature>
<evidence type="ECO:0000313" key="8">
    <source>
        <dbReference type="Proteomes" id="UP000443070"/>
    </source>
</evidence>
<feature type="binding site" evidence="4">
    <location>
        <position position="210"/>
    </location>
    <ligand>
        <name>Zn(2+)</name>
        <dbReference type="ChEBI" id="CHEBI:29105"/>
    </ligand>
</feature>
<feature type="binding site" evidence="4">
    <location>
        <position position="183"/>
    </location>
    <ligand>
        <name>substrate</name>
    </ligand>
</feature>
<comment type="cofactor">
    <cofactor evidence="4">
        <name>Zn(2+)</name>
        <dbReference type="ChEBI" id="CHEBI:29105"/>
    </cofactor>
    <text evidence="4">Binds 1 zinc ion per subunit.</text>
</comment>
<comment type="catalytic activity">
    <reaction evidence="4">
        <text>S-adenosyl-L-homocysteine + H2O + H(+) = S-inosyl-L-homocysteine + NH4(+)</text>
        <dbReference type="Rhea" id="RHEA:20716"/>
        <dbReference type="ChEBI" id="CHEBI:15377"/>
        <dbReference type="ChEBI" id="CHEBI:15378"/>
        <dbReference type="ChEBI" id="CHEBI:28938"/>
        <dbReference type="ChEBI" id="CHEBI:57856"/>
        <dbReference type="ChEBI" id="CHEBI:57985"/>
        <dbReference type="EC" id="3.5.4.28"/>
    </reaction>
</comment>
<feature type="binding site" evidence="4">
    <location>
        <position position="213"/>
    </location>
    <ligand>
        <name>substrate</name>
    </ligand>
</feature>
<dbReference type="Proteomes" id="UP000443070">
    <property type="component" value="Unassembled WGS sequence"/>
</dbReference>
<keyword evidence="1 4" id="KW-0479">Metal-binding</keyword>
<name>A0A7X3BUZ4_9FIRM</name>
<sequence length="428" mass="46954">MTYLSKLLIKNVEIISAPDNEKYFLGIDNDTISVISKEMPTGFENAEIINASDKIAVPGLVNTHTHAAMTLLRSYADDMVLMDWLQNKIWPAEAGLNDEDIYWGTMLSIAEMLKTGTTCFADMYFAMDKVAQAVNETGIRASLSRGLVGLTPDADEKLQDNEMLFKNWHGKADGRIRVMFGPHAPYTCPVSYLKKVVAKAGELNAEIHMHLCETAGEVSDCVKEHNMTPIKLMNSLDMFDCGTLAAHCVHVSEADLDIMADKKVRVAHNPQSNLKLASGIAPVPAMLKRGIIVGLGTDGTSSNNNLDLLEECRLAAMLHKGISGDPLLIPAQEALKLATKQGASALGFTDVGEIEVGQKADIVLYDMQKPYWYPRHDRVSLLVYAASATDADTVIVNGKVLMKNGELLEMDVEKIYAEANMRGHRLTR</sequence>
<dbReference type="FunFam" id="3.20.20.140:FF:000014">
    <property type="entry name" value="5-methylthioadenosine/S-adenosylhomocysteine deaminase"/>
    <property type="match status" value="1"/>
</dbReference>
<reference evidence="8 9" key="1">
    <citation type="journal article" date="2019" name="Nat. Med.">
        <title>A library of human gut bacterial isolates paired with longitudinal multiomics data enables mechanistic microbiome research.</title>
        <authorList>
            <person name="Poyet M."/>
            <person name="Groussin M."/>
            <person name="Gibbons S.M."/>
            <person name="Avila-Pacheco J."/>
            <person name="Jiang X."/>
            <person name="Kearney S.M."/>
            <person name="Perrotta A.R."/>
            <person name="Berdy B."/>
            <person name="Zhao S."/>
            <person name="Lieberman T.D."/>
            <person name="Swanson P.K."/>
            <person name="Smith M."/>
            <person name="Roesemann S."/>
            <person name="Alexander J.E."/>
            <person name="Rich S.A."/>
            <person name="Livny J."/>
            <person name="Vlamakis H."/>
            <person name="Clish C."/>
            <person name="Bullock K."/>
            <person name="Deik A."/>
            <person name="Scott J."/>
            <person name="Pierce K.A."/>
            <person name="Xavier R.J."/>
            <person name="Alm E.J."/>
        </authorList>
    </citation>
    <scope>NUCLEOTIDE SEQUENCE [LARGE SCALE GENOMIC DNA]</scope>
    <source>
        <strain evidence="6 9">BIOML-A13</strain>
        <strain evidence="7 8">BIOML-A3</strain>
    </source>
</reference>
<dbReference type="Proteomes" id="UP000484547">
    <property type="component" value="Unassembled WGS sequence"/>
</dbReference>
<dbReference type="EC" id="3.5.4.31" evidence="4"/>
<evidence type="ECO:0000256" key="3">
    <source>
        <dbReference type="ARBA" id="ARBA00022833"/>
    </source>
</evidence>
<dbReference type="Gene3D" id="2.30.40.10">
    <property type="entry name" value="Urease, subunit C, domain 1"/>
    <property type="match status" value="1"/>
</dbReference>
<comment type="caution">
    <text evidence="6">The sequence shown here is derived from an EMBL/GenBank/DDBJ whole genome shotgun (WGS) entry which is preliminary data.</text>
</comment>
<dbReference type="PANTHER" id="PTHR43794:SF11">
    <property type="entry name" value="AMIDOHYDROLASE-RELATED DOMAIN-CONTAINING PROTEIN"/>
    <property type="match status" value="1"/>
</dbReference>